<protein>
    <submittedName>
        <fullName evidence="1">(spotted green pufferfish) hypothetical protein</fullName>
    </submittedName>
</protein>
<proteinExistence type="predicted"/>
<accession>Q4TCF8</accession>
<sequence>MADSEDNVTVPEFSCLLQMDPYLKTYEKDFKRR</sequence>
<name>Q4TCF8_TETNG</name>
<organism evidence="1">
    <name type="scientific">Tetraodon nigroviridis</name>
    <name type="common">Spotted green pufferfish</name>
    <name type="synonym">Chelonodon nigroviridis</name>
    <dbReference type="NCBI Taxonomy" id="99883"/>
    <lineage>
        <taxon>Eukaryota</taxon>
        <taxon>Metazoa</taxon>
        <taxon>Chordata</taxon>
        <taxon>Craniata</taxon>
        <taxon>Vertebrata</taxon>
        <taxon>Euteleostomi</taxon>
        <taxon>Actinopterygii</taxon>
        <taxon>Neopterygii</taxon>
        <taxon>Teleostei</taxon>
        <taxon>Neoteleostei</taxon>
        <taxon>Acanthomorphata</taxon>
        <taxon>Eupercaria</taxon>
        <taxon>Tetraodontiformes</taxon>
        <taxon>Tetradontoidea</taxon>
        <taxon>Tetraodontidae</taxon>
        <taxon>Tetraodon</taxon>
    </lineage>
</organism>
<reference evidence="1" key="2">
    <citation type="submission" date="2004-02" db="EMBL/GenBank/DDBJ databases">
        <authorList>
            <consortium name="Genoscope"/>
            <consortium name="Whitehead Institute Centre for Genome Research"/>
        </authorList>
    </citation>
    <scope>NUCLEOTIDE SEQUENCE</scope>
</reference>
<comment type="caution">
    <text evidence="1">The sequence shown here is derived from an EMBL/GenBank/DDBJ whole genome shotgun (WGS) entry which is preliminary data.</text>
</comment>
<evidence type="ECO:0000313" key="1">
    <source>
        <dbReference type="EMBL" id="CAF89424.1"/>
    </source>
</evidence>
<reference evidence="1" key="1">
    <citation type="journal article" date="2004" name="Nature">
        <title>Genome duplication in the teleost fish Tetraodon nigroviridis reveals the early vertebrate proto-karyotype.</title>
        <authorList>
            <person name="Jaillon O."/>
            <person name="Aury J.-M."/>
            <person name="Brunet F."/>
            <person name="Petit J.-L."/>
            <person name="Stange-Thomann N."/>
            <person name="Mauceli E."/>
            <person name="Bouneau L."/>
            <person name="Fischer C."/>
            <person name="Ozouf-Costaz C."/>
            <person name="Bernot A."/>
            <person name="Nicaud S."/>
            <person name="Jaffe D."/>
            <person name="Fisher S."/>
            <person name="Lutfalla G."/>
            <person name="Dossat C."/>
            <person name="Segurens B."/>
            <person name="Dasilva C."/>
            <person name="Salanoubat M."/>
            <person name="Levy M."/>
            <person name="Boudet N."/>
            <person name="Castellano S."/>
            <person name="Anthouard V."/>
            <person name="Jubin C."/>
            <person name="Castelli V."/>
            <person name="Katinka M."/>
            <person name="Vacherie B."/>
            <person name="Biemont C."/>
            <person name="Skalli Z."/>
            <person name="Cattolico L."/>
            <person name="Poulain J."/>
            <person name="De Berardinis V."/>
            <person name="Cruaud C."/>
            <person name="Duprat S."/>
            <person name="Brottier P."/>
            <person name="Coutanceau J.-P."/>
            <person name="Gouzy J."/>
            <person name="Parra G."/>
            <person name="Lardier G."/>
            <person name="Chapple C."/>
            <person name="McKernan K.J."/>
            <person name="McEwan P."/>
            <person name="Bosak S."/>
            <person name="Kellis M."/>
            <person name="Volff J.-N."/>
            <person name="Guigo R."/>
            <person name="Zody M.C."/>
            <person name="Mesirov J."/>
            <person name="Lindblad-Toh K."/>
            <person name="Birren B."/>
            <person name="Nusbaum C."/>
            <person name="Kahn D."/>
            <person name="Robinson-Rechavi M."/>
            <person name="Laudet V."/>
            <person name="Schachter V."/>
            <person name="Quetier F."/>
            <person name="Saurin W."/>
            <person name="Scarpelli C."/>
            <person name="Wincker P."/>
            <person name="Lander E.S."/>
            <person name="Weissenbach J."/>
            <person name="Roest Crollius H."/>
        </authorList>
    </citation>
    <scope>NUCLEOTIDE SEQUENCE [LARGE SCALE GENOMIC DNA]</scope>
</reference>
<dbReference type="EMBL" id="CAAE01006935">
    <property type="protein sequence ID" value="CAF89424.1"/>
    <property type="molecule type" value="Genomic_DNA"/>
</dbReference>
<dbReference type="KEGG" id="tng:GSTEN00003328G001"/>
<gene>
    <name evidence="1" type="ORF">GSTENG00003328001</name>
</gene>
<dbReference type="AlphaFoldDB" id="Q4TCF8"/>